<comment type="caution">
    <text evidence="2">The sequence shown here is derived from an EMBL/GenBank/DDBJ whole genome shotgun (WGS) entry which is preliminary data.</text>
</comment>
<evidence type="ECO:0000259" key="1">
    <source>
        <dbReference type="Pfam" id="PF13625"/>
    </source>
</evidence>
<gene>
    <name evidence="2" type="ORF">J2TS6_17740</name>
</gene>
<organism evidence="2 3">
    <name type="scientific">Paenibacillus albilobatus</name>
    <dbReference type="NCBI Taxonomy" id="2716884"/>
    <lineage>
        <taxon>Bacteria</taxon>
        <taxon>Bacillati</taxon>
        <taxon>Bacillota</taxon>
        <taxon>Bacilli</taxon>
        <taxon>Bacillales</taxon>
        <taxon>Paenibacillaceae</taxon>
        <taxon>Paenibacillus</taxon>
    </lineage>
</organism>
<sequence length="625" mass="68813">MSVDQSAGFEESFGKLAGCELELLKGLVGRFAGQPFGEQAWEGIGGIARTGAELKLSFLRLRKYGWVHAVKKAWGERLYYIPTEKLVRLLPALYVPEHNGAAEAGLVFRQEAGPGLPLDLLHALAFVADQGLPLTVKGTVHKKSLQKLMEPVFLSDEHVKRLALQYAHQDAWEPAPAVLLDLLLCTGLLFPGNGAFVLEGERLRSWLSLTEREMNRILLRTVIERYGPNDAGLQLFRYFTCFLPDAGGRWIDVSSLLRWMEGEGMLRAAAASEQAEAWLCALAGFGWGDVAETAEGGCAFRWNVDAARLLLEDEPEVEAPASGFFVQPDFDVLCPPDVPFLLRWKLLAFAELVQCDRVSVYKLTRAGIAKAAEKGIGAAEIVQVLSAGAAAEIPGHVAAAIEQWGRELGRTRFEEALLLSCLTESEADRIAAARSRIEGALERIGPKHFIAKTSDTAKIRKILETMGLAPLKTIGTGERAHPSYPLIGEEPDGKARGTMPCESFHERQGVVYGGRHVRFFDPDPDIPEPASLFPGYEGIPARWLRDYRSYHSSTAQTIVEQAQSWQTRILLNLGGKQAEFAPTAVHSGPWRAEGVLHDLETGAYERRELTAGELRELKLIVPEFD</sequence>
<evidence type="ECO:0000313" key="2">
    <source>
        <dbReference type="EMBL" id="GIO30633.1"/>
    </source>
</evidence>
<proteinExistence type="predicted"/>
<reference evidence="2" key="1">
    <citation type="submission" date="2021-03" db="EMBL/GenBank/DDBJ databases">
        <title>Antimicrobial resistance genes in bacteria isolated from Japanese honey, and their potential for conferring macrolide and lincosamide resistance in the American foulbrood pathogen Paenibacillus larvae.</title>
        <authorList>
            <person name="Okamoto M."/>
            <person name="Kumagai M."/>
            <person name="Kanamori H."/>
            <person name="Takamatsu D."/>
        </authorList>
    </citation>
    <scope>NUCLEOTIDE SEQUENCE</scope>
    <source>
        <strain evidence="2">J2TS6</strain>
    </source>
</reference>
<dbReference type="EMBL" id="BORQ01000002">
    <property type="protein sequence ID" value="GIO30633.1"/>
    <property type="molecule type" value="Genomic_DNA"/>
</dbReference>
<dbReference type="Pfam" id="PF13625">
    <property type="entry name" value="Helicase_C_3"/>
    <property type="match status" value="1"/>
</dbReference>
<accession>A0A919XHV7</accession>
<protein>
    <recommendedName>
        <fullName evidence="1">Helicase XPB/Ssl2 N-terminal domain-containing protein</fullName>
    </recommendedName>
</protein>
<evidence type="ECO:0000313" key="3">
    <source>
        <dbReference type="Proteomes" id="UP000679779"/>
    </source>
</evidence>
<name>A0A919XHV7_9BACL</name>
<dbReference type="RefSeq" id="WP_160040884.1">
    <property type="nucleotide sequence ID" value="NZ_BORQ01000002.1"/>
</dbReference>
<keyword evidence="3" id="KW-1185">Reference proteome</keyword>
<dbReference type="InterPro" id="IPR032830">
    <property type="entry name" value="XPB/Ssl2_N"/>
</dbReference>
<feature type="domain" description="Helicase XPB/Ssl2 N-terminal" evidence="1">
    <location>
        <begin position="325"/>
        <end position="436"/>
    </location>
</feature>
<dbReference type="Proteomes" id="UP000679779">
    <property type="component" value="Unassembled WGS sequence"/>
</dbReference>
<dbReference type="AlphaFoldDB" id="A0A919XHV7"/>